<accession>A0ABW7GX18</accession>
<dbReference type="InterPro" id="IPR021557">
    <property type="entry name" value="DUF3016"/>
</dbReference>
<feature type="signal peptide" evidence="1">
    <location>
        <begin position="1"/>
        <end position="23"/>
    </location>
</feature>
<name>A0ABW7GX18_9BURK</name>
<protein>
    <submittedName>
        <fullName evidence="2">DUF3016 domain-containing protein</fullName>
    </submittedName>
</protein>
<dbReference type="Pfam" id="PF11454">
    <property type="entry name" value="DUF3016"/>
    <property type="match status" value="1"/>
</dbReference>
<dbReference type="EMBL" id="JBIGIB010000002">
    <property type="protein sequence ID" value="MFG6466514.1"/>
    <property type="molecule type" value="Genomic_DNA"/>
</dbReference>
<keyword evidence="3" id="KW-1185">Reference proteome</keyword>
<evidence type="ECO:0000256" key="1">
    <source>
        <dbReference type="SAM" id="SignalP"/>
    </source>
</evidence>
<keyword evidence="1" id="KW-0732">Signal</keyword>
<dbReference type="RefSeq" id="WP_394383267.1">
    <property type="nucleotide sequence ID" value="NZ_JBIGIB010000002.1"/>
</dbReference>
<reference evidence="2 3" key="1">
    <citation type="submission" date="2024-08" db="EMBL/GenBank/DDBJ databases">
        <authorList>
            <person name="Lu H."/>
        </authorList>
    </citation>
    <scope>NUCLEOTIDE SEQUENCE [LARGE SCALE GENOMIC DNA]</scope>
    <source>
        <strain evidence="2 3">BYS87W</strain>
    </source>
</reference>
<organism evidence="2 3">
    <name type="scientific">Pelomonas baiyunensis</name>
    <dbReference type="NCBI Taxonomy" id="3299026"/>
    <lineage>
        <taxon>Bacteria</taxon>
        <taxon>Pseudomonadati</taxon>
        <taxon>Pseudomonadota</taxon>
        <taxon>Betaproteobacteria</taxon>
        <taxon>Burkholderiales</taxon>
        <taxon>Sphaerotilaceae</taxon>
        <taxon>Roseateles</taxon>
    </lineage>
</organism>
<evidence type="ECO:0000313" key="3">
    <source>
        <dbReference type="Proteomes" id="UP001606303"/>
    </source>
</evidence>
<proteinExistence type="predicted"/>
<evidence type="ECO:0000313" key="2">
    <source>
        <dbReference type="EMBL" id="MFG6466514.1"/>
    </source>
</evidence>
<dbReference type="Proteomes" id="UP001606303">
    <property type="component" value="Unassembled WGS sequence"/>
</dbReference>
<sequence length="166" mass="18565">MRYFTLSAVVAASLLSVSGDAMAGVKVSFVQPERFVDIKDNQGFRDLAVLPSLERFLVAGFEKYLPGRDVAVEVIDVDLAGDVEPIGHRGQWLRVMRPITSPAVTFKYTVRLGGEVVQQAEVRLRDMNYQDGFNPFVGSEPLAYENRMLDRWFQRELAPAVATLGR</sequence>
<gene>
    <name evidence="2" type="ORF">ACG01O_07850</name>
</gene>
<feature type="chain" id="PRO_5045262615" evidence="1">
    <location>
        <begin position="24"/>
        <end position="166"/>
    </location>
</feature>
<comment type="caution">
    <text evidence="2">The sequence shown here is derived from an EMBL/GenBank/DDBJ whole genome shotgun (WGS) entry which is preliminary data.</text>
</comment>